<dbReference type="STRING" id="3708.A0A078I9R1"/>
<proteinExistence type="inferred from homology"/>
<dbReference type="FunFam" id="3.40.33.10:FF:000006">
    <property type="entry name" value="Putative pathogenesis-related protein 1"/>
    <property type="match status" value="1"/>
</dbReference>
<dbReference type="Proteomes" id="UP001295469">
    <property type="component" value="Chromosome A03"/>
</dbReference>
<evidence type="ECO:0000256" key="1">
    <source>
        <dbReference type="ARBA" id="ARBA00009923"/>
    </source>
</evidence>
<reference evidence="8" key="3">
    <citation type="submission" date="2021-01" db="EMBL/GenBank/DDBJ databases">
        <authorList>
            <consortium name="Genoscope - CEA"/>
            <person name="William W."/>
        </authorList>
    </citation>
    <scope>NUCLEOTIDE SEQUENCE</scope>
</reference>
<dbReference type="SUPFAM" id="SSF55797">
    <property type="entry name" value="PR-1-like"/>
    <property type="match status" value="1"/>
</dbReference>
<feature type="chain" id="PRO_5040562135" description="Pathogenesis-related protein 1" evidence="6">
    <location>
        <begin position="26"/>
        <end position="162"/>
    </location>
</feature>
<reference evidence="9" key="2">
    <citation type="submission" date="2014-06" db="EMBL/GenBank/DDBJ databases">
        <authorList>
            <person name="Genoscope - CEA"/>
        </authorList>
    </citation>
    <scope>NUCLEOTIDE SEQUENCE</scope>
</reference>
<dbReference type="PANTHER" id="PTHR10334">
    <property type="entry name" value="CYSTEINE-RICH SECRETORY PROTEIN-RELATED"/>
    <property type="match status" value="1"/>
</dbReference>
<reference evidence="9 10" key="1">
    <citation type="journal article" date="2014" name="Science">
        <title>Plant genetics. Early allopolyploid evolution in the post-Neolithic Brassica napus oilseed genome.</title>
        <authorList>
            <person name="Chalhoub B."/>
            <person name="Denoeud F."/>
            <person name="Liu S."/>
            <person name="Parkin I.A."/>
            <person name="Tang H."/>
            <person name="Wang X."/>
            <person name="Chiquet J."/>
            <person name="Belcram H."/>
            <person name="Tong C."/>
            <person name="Samans B."/>
            <person name="Correa M."/>
            <person name="Da Silva C."/>
            <person name="Just J."/>
            <person name="Falentin C."/>
            <person name="Koh C.S."/>
            <person name="Le Clainche I."/>
            <person name="Bernard M."/>
            <person name="Bento P."/>
            <person name="Noel B."/>
            <person name="Labadie K."/>
            <person name="Alberti A."/>
            <person name="Charles M."/>
            <person name="Arnaud D."/>
            <person name="Guo H."/>
            <person name="Daviaud C."/>
            <person name="Alamery S."/>
            <person name="Jabbari K."/>
            <person name="Zhao M."/>
            <person name="Edger P.P."/>
            <person name="Chelaifa H."/>
            <person name="Tack D."/>
            <person name="Lassalle G."/>
            <person name="Mestiri I."/>
            <person name="Schnel N."/>
            <person name="Le Paslier M.C."/>
            <person name="Fan G."/>
            <person name="Renault V."/>
            <person name="Bayer P.E."/>
            <person name="Golicz A.A."/>
            <person name="Manoli S."/>
            <person name="Lee T.H."/>
            <person name="Thi V.H."/>
            <person name="Chalabi S."/>
            <person name="Hu Q."/>
            <person name="Fan C."/>
            <person name="Tollenaere R."/>
            <person name="Lu Y."/>
            <person name="Battail C."/>
            <person name="Shen J."/>
            <person name="Sidebottom C.H."/>
            <person name="Wang X."/>
            <person name="Canaguier A."/>
            <person name="Chauveau A."/>
            <person name="Berard A."/>
            <person name="Deniot G."/>
            <person name="Guan M."/>
            <person name="Liu Z."/>
            <person name="Sun F."/>
            <person name="Lim Y.P."/>
            <person name="Lyons E."/>
            <person name="Town C.D."/>
            <person name="Bancroft I."/>
            <person name="Wang X."/>
            <person name="Meng J."/>
            <person name="Ma J."/>
            <person name="Pires J.C."/>
            <person name="King G.J."/>
            <person name="Brunel D."/>
            <person name="Delourme R."/>
            <person name="Renard M."/>
            <person name="Aury J.M."/>
            <person name="Adams K.L."/>
            <person name="Batley J."/>
            <person name="Snowdon R.J."/>
            <person name="Tost J."/>
            <person name="Edwards D."/>
            <person name="Zhou Y."/>
            <person name="Hua W."/>
            <person name="Sharpe A.G."/>
            <person name="Paterson A.H."/>
            <person name="Guan C."/>
            <person name="Wincker P."/>
        </authorList>
    </citation>
    <scope>NUCLEOTIDE SEQUENCE [LARGE SCALE GENOMIC DNA]</scope>
    <source>
        <strain evidence="10">cv. Darmor-bzh</strain>
    </source>
</reference>
<dbReference type="GO" id="GO:0098542">
    <property type="term" value="P:defense response to other organism"/>
    <property type="evidence" value="ECO:0007669"/>
    <property type="project" value="UniProtKB-ARBA"/>
</dbReference>
<evidence type="ECO:0000313" key="8">
    <source>
        <dbReference type="EMBL" id="CAF2132868.1"/>
    </source>
</evidence>
<evidence type="ECO:0000313" key="10">
    <source>
        <dbReference type="Proteomes" id="UP000028999"/>
    </source>
</evidence>
<protein>
    <recommendedName>
        <fullName evidence="5">Pathogenesis-related protein 1</fullName>
    </recommendedName>
</protein>
<dbReference type="InterPro" id="IPR001283">
    <property type="entry name" value="CRISP-related"/>
</dbReference>
<dbReference type="Pfam" id="PF00188">
    <property type="entry name" value="CAP"/>
    <property type="match status" value="1"/>
</dbReference>
<gene>
    <name evidence="9" type="primary">BnaA03g52740D</name>
    <name evidence="8" type="ORF">DARMORV10_A03P62230.1</name>
    <name evidence="9" type="ORF">GSBRNA2T00083249001</name>
</gene>
<keyword evidence="4" id="KW-1015">Disulfide bond</keyword>
<dbReference type="EMBL" id="LK032650">
    <property type="protein sequence ID" value="CDY46094.1"/>
    <property type="molecule type" value="Genomic_DNA"/>
</dbReference>
<dbReference type="InterPro" id="IPR035940">
    <property type="entry name" value="CAP_sf"/>
</dbReference>
<comment type="similarity">
    <text evidence="1">Belongs to the CRISP family.</text>
</comment>
<evidence type="ECO:0000256" key="2">
    <source>
        <dbReference type="ARBA" id="ARBA00022729"/>
    </source>
</evidence>
<accession>A0A078I9R1</accession>
<dbReference type="InterPro" id="IPR014044">
    <property type="entry name" value="CAP_dom"/>
</dbReference>
<feature type="domain" description="SCP" evidence="7">
    <location>
        <begin position="27"/>
        <end position="158"/>
    </location>
</feature>
<evidence type="ECO:0000256" key="6">
    <source>
        <dbReference type="SAM" id="SignalP"/>
    </source>
</evidence>
<dbReference type="PaxDb" id="3708-A0A078I9R1"/>
<keyword evidence="2 6" id="KW-0732">Signal</keyword>
<sequence length="162" mass="18255">MKISSQTLVFVTIALVLAFAVPLKAQDSQQDYLDVHNRARRDVGVGPIRWHADVADYARRYAQQRRRDCRLTKSGGRYGENLARSSGNLSGADAVRMWVNEKNDYFYNSNTCRSGKACDHYKQVVWRNSVRVGCAKARCDNGGTFIICCYDPPGNIGGRRPF</sequence>
<evidence type="ECO:0000256" key="3">
    <source>
        <dbReference type="ARBA" id="ARBA00022821"/>
    </source>
</evidence>
<dbReference type="AlphaFoldDB" id="A0A078I9R1"/>
<evidence type="ECO:0000259" key="7">
    <source>
        <dbReference type="SMART" id="SM00198"/>
    </source>
</evidence>
<feature type="signal peptide" evidence="6">
    <location>
        <begin position="1"/>
        <end position="25"/>
    </location>
</feature>
<dbReference type="EMBL" id="HG994357">
    <property type="protein sequence ID" value="CAF2132868.1"/>
    <property type="molecule type" value="Genomic_DNA"/>
</dbReference>
<name>A0A078I9R1_BRANA</name>
<dbReference type="SMR" id="A0A078I9R1"/>
<keyword evidence="10" id="KW-1185">Reference proteome</keyword>
<dbReference type="CDD" id="cd05381">
    <property type="entry name" value="CAP_PR-1"/>
    <property type="match status" value="1"/>
</dbReference>
<evidence type="ECO:0000256" key="5">
    <source>
        <dbReference type="ARBA" id="ARBA00073092"/>
    </source>
</evidence>
<dbReference type="OMA" id="WHNEIND"/>
<dbReference type="Gene3D" id="3.40.33.10">
    <property type="entry name" value="CAP"/>
    <property type="match status" value="1"/>
</dbReference>
<organism evidence="9 10">
    <name type="scientific">Brassica napus</name>
    <name type="common">Rape</name>
    <dbReference type="NCBI Taxonomy" id="3708"/>
    <lineage>
        <taxon>Eukaryota</taxon>
        <taxon>Viridiplantae</taxon>
        <taxon>Streptophyta</taxon>
        <taxon>Embryophyta</taxon>
        <taxon>Tracheophyta</taxon>
        <taxon>Spermatophyta</taxon>
        <taxon>Magnoliopsida</taxon>
        <taxon>eudicotyledons</taxon>
        <taxon>Gunneridae</taxon>
        <taxon>Pentapetalae</taxon>
        <taxon>rosids</taxon>
        <taxon>malvids</taxon>
        <taxon>Brassicales</taxon>
        <taxon>Brassicaceae</taxon>
        <taxon>Brassiceae</taxon>
        <taxon>Brassica</taxon>
    </lineage>
</organism>
<dbReference type="Proteomes" id="UP000028999">
    <property type="component" value="Unassembled WGS sequence"/>
</dbReference>
<dbReference type="Gramene" id="CDY46094">
    <property type="protein sequence ID" value="CDY46094"/>
    <property type="gene ID" value="GSBRNA2T00083249001"/>
</dbReference>
<evidence type="ECO:0000313" key="9">
    <source>
        <dbReference type="EMBL" id="CDY46094.1"/>
    </source>
</evidence>
<dbReference type="PRINTS" id="PR00837">
    <property type="entry name" value="V5TPXLIKE"/>
</dbReference>
<dbReference type="GO" id="GO:0005615">
    <property type="term" value="C:extracellular space"/>
    <property type="evidence" value="ECO:0000318"/>
    <property type="project" value="GO_Central"/>
</dbReference>
<evidence type="ECO:0000256" key="4">
    <source>
        <dbReference type="ARBA" id="ARBA00023157"/>
    </source>
</evidence>
<keyword evidence="3" id="KW-0611">Plant defense</keyword>
<dbReference type="SMART" id="SM00198">
    <property type="entry name" value="SCP"/>
    <property type="match status" value="1"/>
</dbReference>